<organism evidence="2 3">
    <name type="scientific">Planctopirus ephydatiae</name>
    <dbReference type="NCBI Taxonomy" id="2528019"/>
    <lineage>
        <taxon>Bacteria</taxon>
        <taxon>Pseudomonadati</taxon>
        <taxon>Planctomycetota</taxon>
        <taxon>Planctomycetia</taxon>
        <taxon>Planctomycetales</taxon>
        <taxon>Planctomycetaceae</taxon>
        <taxon>Planctopirus</taxon>
    </lineage>
</organism>
<dbReference type="RefSeq" id="WP_145299810.1">
    <property type="nucleotide sequence ID" value="NZ_CP036299.1"/>
</dbReference>
<reference evidence="2 3" key="1">
    <citation type="submission" date="2019-02" db="EMBL/GenBank/DDBJ databases">
        <title>Deep-cultivation of Planctomycetes and their phenomic and genomic characterization uncovers novel biology.</title>
        <authorList>
            <person name="Wiegand S."/>
            <person name="Jogler M."/>
            <person name="Boedeker C."/>
            <person name="Pinto D."/>
            <person name="Vollmers J."/>
            <person name="Rivas-Marin E."/>
            <person name="Kohn T."/>
            <person name="Peeters S.H."/>
            <person name="Heuer A."/>
            <person name="Rast P."/>
            <person name="Oberbeckmann S."/>
            <person name="Bunk B."/>
            <person name="Jeske O."/>
            <person name="Meyerdierks A."/>
            <person name="Storesund J.E."/>
            <person name="Kallscheuer N."/>
            <person name="Luecker S."/>
            <person name="Lage O.M."/>
            <person name="Pohl T."/>
            <person name="Merkel B.J."/>
            <person name="Hornburger P."/>
            <person name="Mueller R.-W."/>
            <person name="Bruemmer F."/>
            <person name="Labrenz M."/>
            <person name="Spormann A.M."/>
            <person name="Op den Camp H."/>
            <person name="Overmann J."/>
            <person name="Amann R."/>
            <person name="Jetten M.S.M."/>
            <person name="Mascher T."/>
            <person name="Medema M.H."/>
            <person name="Devos D.P."/>
            <person name="Kaster A.-K."/>
            <person name="Ovreas L."/>
            <person name="Rohde M."/>
            <person name="Galperin M.Y."/>
            <person name="Jogler C."/>
        </authorList>
    </citation>
    <scope>NUCLEOTIDE SEQUENCE [LARGE SCALE GENOMIC DNA]</scope>
    <source>
        <strain evidence="2 3">Spb1</strain>
    </source>
</reference>
<keyword evidence="2" id="KW-0378">Hydrolase</keyword>
<dbReference type="Proteomes" id="UP000315349">
    <property type="component" value="Chromosome"/>
</dbReference>
<dbReference type="Pfam" id="PF00144">
    <property type="entry name" value="Beta-lactamase"/>
    <property type="match status" value="1"/>
</dbReference>
<dbReference type="KEGG" id="peh:Spb1_23610"/>
<name>A0A518GP75_9PLAN</name>
<dbReference type="OrthoDB" id="284523at2"/>
<dbReference type="AlphaFoldDB" id="A0A518GP75"/>
<protein>
    <submittedName>
        <fullName evidence="2">Esterase EstB</fullName>
        <ecNumber evidence="2">3.1.1.-</ecNumber>
    </submittedName>
</protein>
<dbReference type="GO" id="GO:0016787">
    <property type="term" value="F:hydrolase activity"/>
    <property type="evidence" value="ECO:0007669"/>
    <property type="project" value="UniProtKB-KW"/>
</dbReference>
<dbReference type="EMBL" id="CP036299">
    <property type="protein sequence ID" value="QDV30428.1"/>
    <property type="molecule type" value="Genomic_DNA"/>
</dbReference>
<accession>A0A518GP75</accession>
<evidence type="ECO:0000313" key="2">
    <source>
        <dbReference type="EMBL" id="QDV30428.1"/>
    </source>
</evidence>
<dbReference type="InterPro" id="IPR001466">
    <property type="entry name" value="Beta-lactam-related"/>
</dbReference>
<evidence type="ECO:0000313" key="3">
    <source>
        <dbReference type="Proteomes" id="UP000315349"/>
    </source>
</evidence>
<dbReference type="EC" id="3.1.1.-" evidence="2"/>
<keyword evidence="3" id="KW-1185">Reference proteome</keyword>
<gene>
    <name evidence="2" type="primary">estB_2</name>
    <name evidence="2" type="ORF">Spb1_23610</name>
</gene>
<sequence length="375" mass="41404">MVVSSQEAWNRAQALAESWSKAEGVTLSFACGSPRRHYAPRHFGPEIQKLGAALLEGEPAYLVASITKPIVAMAILSLVEGGEILLNDRVTRFLPEFANEQKHGIEVRHLLTHTSGLPDLPPNNVELRKAHATLNDFVSEACRAPLSFAPGRGVQYQSLGYAVLGKIIEKITSLPQGEFIRKTIFEPLGMHDSALGAGTEKSFERIERRQISVQVPPEQTGGDDWNWNSPWWRTLGAPWGGMVCTPTDIVSLLRACLTTIDIEHGQAGPGHGFLSRQSLVRSMENQVQMLPELGEIERRTRGWGYGWRLNWRQHTSPLCELLPETTCGHWGATGTLCWMDPELGAYAVILTSQPADKSRRNICRLSNLLATATLG</sequence>
<dbReference type="PANTHER" id="PTHR43283">
    <property type="entry name" value="BETA-LACTAMASE-RELATED"/>
    <property type="match status" value="1"/>
</dbReference>
<dbReference type="SUPFAM" id="SSF56601">
    <property type="entry name" value="beta-lactamase/transpeptidase-like"/>
    <property type="match status" value="1"/>
</dbReference>
<dbReference type="InterPro" id="IPR012338">
    <property type="entry name" value="Beta-lactam/transpept-like"/>
</dbReference>
<proteinExistence type="predicted"/>
<feature type="domain" description="Beta-lactamase-related" evidence="1">
    <location>
        <begin position="61"/>
        <end position="361"/>
    </location>
</feature>
<dbReference type="Gene3D" id="3.40.710.10">
    <property type="entry name" value="DD-peptidase/beta-lactamase superfamily"/>
    <property type="match status" value="1"/>
</dbReference>
<evidence type="ECO:0000259" key="1">
    <source>
        <dbReference type="Pfam" id="PF00144"/>
    </source>
</evidence>
<dbReference type="InterPro" id="IPR050789">
    <property type="entry name" value="Diverse_Enzym_Activities"/>
</dbReference>